<sequence>MADNHSQVNSALFPSGEPDNTQHAPIPGRSQPSGSAATAPTLGYRRPVARPSITTSGSRNFHRDWNSQPTTPRTFEYTPDRPSQALPSATEFDTLGNSYSEPPRAGVDPKSKLWEYYNNEARVADKDMLRRWQDDMATLLIFAGLFSGGVLTVFLIEFYTILQPDYQEISIRQQWLISVNLQALLNATAGAPTYPVFDTTDALSEFRVPRSALWIQGLWFSALVCGISVALLAWLVKSWLLDYVKGMNSGSAYDRAHRRQHRHDALLSWHVPAIIASLPALMHLTVMLFLIGLVILMWQLNRAIGCIMLSMVILLAFIYAVSTLLPLFWPSCPYRNVVLLLLLEMLAPSAQKLVNAVIDLCLKLADWA</sequence>
<feature type="domain" description="DUF6535" evidence="3">
    <location>
        <begin position="114"/>
        <end position="299"/>
    </location>
</feature>
<protein>
    <recommendedName>
        <fullName evidence="3">DUF6535 domain-containing protein</fullName>
    </recommendedName>
</protein>
<feature type="compositionally biased region" description="Polar residues" evidence="1">
    <location>
        <begin position="1"/>
        <end position="23"/>
    </location>
</feature>
<feature type="transmembrane region" description="Helical" evidence="2">
    <location>
        <begin position="303"/>
        <end position="329"/>
    </location>
</feature>
<dbReference type="InterPro" id="IPR045338">
    <property type="entry name" value="DUF6535"/>
</dbReference>
<feature type="transmembrane region" description="Helical" evidence="2">
    <location>
        <begin position="136"/>
        <end position="162"/>
    </location>
</feature>
<dbReference type="EMBL" id="KZ293672">
    <property type="protein sequence ID" value="PBK88515.1"/>
    <property type="molecule type" value="Genomic_DNA"/>
</dbReference>
<feature type="transmembrane region" description="Helical" evidence="2">
    <location>
        <begin position="273"/>
        <end position="296"/>
    </location>
</feature>
<evidence type="ECO:0000313" key="5">
    <source>
        <dbReference type="Proteomes" id="UP000217790"/>
    </source>
</evidence>
<dbReference type="Pfam" id="PF20153">
    <property type="entry name" value="DUF6535"/>
    <property type="match status" value="1"/>
</dbReference>
<evidence type="ECO:0000313" key="4">
    <source>
        <dbReference type="EMBL" id="PBK88515.1"/>
    </source>
</evidence>
<reference evidence="5" key="1">
    <citation type="journal article" date="2017" name="Nat. Ecol. Evol.">
        <title>Genome expansion and lineage-specific genetic innovations in the forest pathogenic fungi Armillaria.</title>
        <authorList>
            <person name="Sipos G."/>
            <person name="Prasanna A.N."/>
            <person name="Walter M.C."/>
            <person name="O'Connor E."/>
            <person name="Balint B."/>
            <person name="Krizsan K."/>
            <person name="Kiss B."/>
            <person name="Hess J."/>
            <person name="Varga T."/>
            <person name="Slot J."/>
            <person name="Riley R."/>
            <person name="Boka B."/>
            <person name="Rigling D."/>
            <person name="Barry K."/>
            <person name="Lee J."/>
            <person name="Mihaltcheva S."/>
            <person name="LaButti K."/>
            <person name="Lipzen A."/>
            <person name="Waldron R."/>
            <person name="Moloney N.M."/>
            <person name="Sperisen C."/>
            <person name="Kredics L."/>
            <person name="Vagvoelgyi C."/>
            <person name="Patrignani A."/>
            <person name="Fitzpatrick D."/>
            <person name="Nagy I."/>
            <person name="Doyle S."/>
            <person name="Anderson J.B."/>
            <person name="Grigoriev I.V."/>
            <person name="Gueldener U."/>
            <person name="Muensterkoetter M."/>
            <person name="Nagy L.G."/>
        </authorList>
    </citation>
    <scope>NUCLEOTIDE SEQUENCE [LARGE SCALE GENOMIC DNA]</scope>
    <source>
        <strain evidence="5">Ar21-2</strain>
    </source>
</reference>
<dbReference type="AlphaFoldDB" id="A0A2H3CZU5"/>
<dbReference type="OrthoDB" id="3221808at2759"/>
<keyword evidence="2" id="KW-0472">Membrane</keyword>
<keyword evidence="2" id="KW-0812">Transmembrane</keyword>
<keyword evidence="2" id="KW-1133">Transmembrane helix</keyword>
<feature type="transmembrane region" description="Helical" evidence="2">
    <location>
        <begin position="218"/>
        <end position="236"/>
    </location>
</feature>
<organism evidence="4 5">
    <name type="scientific">Armillaria gallica</name>
    <name type="common">Bulbous honey fungus</name>
    <name type="synonym">Armillaria bulbosa</name>
    <dbReference type="NCBI Taxonomy" id="47427"/>
    <lineage>
        <taxon>Eukaryota</taxon>
        <taxon>Fungi</taxon>
        <taxon>Dikarya</taxon>
        <taxon>Basidiomycota</taxon>
        <taxon>Agaricomycotina</taxon>
        <taxon>Agaricomycetes</taxon>
        <taxon>Agaricomycetidae</taxon>
        <taxon>Agaricales</taxon>
        <taxon>Marasmiineae</taxon>
        <taxon>Physalacriaceae</taxon>
        <taxon>Armillaria</taxon>
    </lineage>
</organism>
<name>A0A2H3CZU5_ARMGA</name>
<dbReference type="OMA" id="RISMQLQ"/>
<dbReference type="Proteomes" id="UP000217790">
    <property type="component" value="Unassembled WGS sequence"/>
</dbReference>
<dbReference type="InParanoid" id="A0A2H3CZU5"/>
<proteinExistence type="predicted"/>
<feature type="region of interest" description="Disordered" evidence="1">
    <location>
        <begin position="1"/>
        <end position="104"/>
    </location>
</feature>
<gene>
    <name evidence="4" type="ORF">ARMGADRAFT_997190</name>
</gene>
<evidence type="ECO:0000256" key="2">
    <source>
        <dbReference type="SAM" id="Phobius"/>
    </source>
</evidence>
<feature type="transmembrane region" description="Helical" evidence="2">
    <location>
        <begin position="174"/>
        <end position="197"/>
    </location>
</feature>
<keyword evidence="5" id="KW-1185">Reference proteome</keyword>
<accession>A0A2H3CZU5</accession>
<evidence type="ECO:0000259" key="3">
    <source>
        <dbReference type="Pfam" id="PF20153"/>
    </source>
</evidence>
<evidence type="ECO:0000256" key="1">
    <source>
        <dbReference type="SAM" id="MobiDB-lite"/>
    </source>
</evidence>
<dbReference type="STRING" id="47427.A0A2H3CZU5"/>